<accession>A0A5J4RD60</accession>
<gene>
    <name evidence="4" type="ORF">EZS27_019965</name>
    <name evidence="5" type="ORF">EZS27_019970</name>
</gene>
<keyword evidence="5" id="KW-0378">Hydrolase</keyword>
<protein>
    <submittedName>
        <fullName evidence="5">ABC transporter ATP-binding protein</fullName>
        <ecNumber evidence="5">3.6.3.-</ecNumber>
    </submittedName>
</protein>
<comment type="caution">
    <text evidence="5">The sequence shown here is derived from an EMBL/GenBank/DDBJ whole genome shotgun (WGS) entry which is preliminary data.</text>
</comment>
<evidence type="ECO:0000256" key="2">
    <source>
        <dbReference type="ARBA" id="ARBA00022840"/>
    </source>
</evidence>
<dbReference type="PANTHER" id="PTHR43514">
    <property type="entry name" value="ABC TRANSPORTER I FAMILY MEMBER 10"/>
    <property type="match status" value="1"/>
</dbReference>
<dbReference type="InterPro" id="IPR003439">
    <property type="entry name" value="ABC_transporter-like_ATP-bd"/>
</dbReference>
<dbReference type="GO" id="GO:0005739">
    <property type="term" value="C:mitochondrion"/>
    <property type="evidence" value="ECO:0007669"/>
    <property type="project" value="TreeGrafter"/>
</dbReference>
<feature type="domain" description="ABC transporter" evidence="3">
    <location>
        <begin position="5"/>
        <end position="246"/>
    </location>
</feature>
<evidence type="ECO:0000313" key="5">
    <source>
        <dbReference type="EMBL" id="KAA6331424.1"/>
    </source>
</evidence>
<dbReference type="GO" id="GO:0016887">
    <property type="term" value="F:ATP hydrolysis activity"/>
    <property type="evidence" value="ECO:0007669"/>
    <property type="project" value="InterPro"/>
</dbReference>
<proteinExistence type="predicted"/>
<dbReference type="PROSITE" id="PS50893">
    <property type="entry name" value="ABC_TRANSPORTER_2"/>
    <property type="match status" value="2"/>
</dbReference>
<dbReference type="AlphaFoldDB" id="A0A5J4RD60"/>
<dbReference type="GO" id="GO:0005524">
    <property type="term" value="F:ATP binding"/>
    <property type="evidence" value="ECO:0007669"/>
    <property type="project" value="UniProtKB-KW"/>
</dbReference>
<dbReference type="EMBL" id="SNRY01001373">
    <property type="protein sequence ID" value="KAA6331424.1"/>
    <property type="molecule type" value="Genomic_DNA"/>
</dbReference>
<dbReference type="Gene3D" id="3.40.50.300">
    <property type="entry name" value="P-loop containing nucleotide triphosphate hydrolases"/>
    <property type="match status" value="2"/>
</dbReference>
<dbReference type="InterPro" id="IPR003593">
    <property type="entry name" value="AAA+_ATPase"/>
</dbReference>
<dbReference type="SUPFAM" id="SSF52540">
    <property type="entry name" value="P-loop containing nucleoside triphosphate hydrolases"/>
    <property type="match status" value="2"/>
</dbReference>
<dbReference type="EMBL" id="SNRY01001373">
    <property type="protein sequence ID" value="KAA6331419.1"/>
    <property type="molecule type" value="Genomic_DNA"/>
</dbReference>
<dbReference type="EC" id="3.6.3.-" evidence="5"/>
<sequence>MSLSQNMIDIAGGVVRNPLVRLSTPVDFILAAGEHPAVVGPNGAGKSLFIDILTGKQLLRTGTIKYDFSPSPDNTIYNNIKYIAFRDSYGAADANYYYQQRWNAHDQDDIPSVKELLGETNDTELQRELFHLFQIEPLLDKKIIHLSGGELRKFQLTKTLLSAPRVLIMDNPFIGLDAATRDSLHELLQRLTGMPHLQIVLVLSAFREIPPYITHVVPVDKLQVGRKLPREAYLSTFYFNNTTTSSAEEMRRRIIALPHDSLNYTSNEIVKLNKVSIRYGERTILKALDWTVKRGEKWALSGENGAGKSTLLSLVCADNPQSYACDISLFGRKRGTGESIWEIKKHIGYVSPEMHRAYLKNLPAIEIVASGLHDSIGLYKRPKPEHLSVCEWWMDVFGIIALKDKPFLQLSSGEQRLTLLARAFVKDPELLILDEPLHGLDTYNRVRVKEIIAAFCERQDKTMIMVTHYEEELPGCITHRLLLKRQFVD</sequence>
<dbReference type="PANTHER" id="PTHR43514:SF4">
    <property type="entry name" value="ABC TRANSPORTER I FAMILY MEMBER 10"/>
    <property type="match status" value="1"/>
</dbReference>
<dbReference type="InterPro" id="IPR027417">
    <property type="entry name" value="P-loop_NTPase"/>
</dbReference>
<keyword evidence="2 5" id="KW-0067">ATP-binding</keyword>
<keyword evidence="1" id="KW-0547">Nucleotide-binding</keyword>
<evidence type="ECO:0000259" key="3">
    <source>
        <dbReference type="PROSITE" id="PS50893"/>
    </source>
</evidence>
<dbReference type="FunFam" id="3.40.50.300:FF:000866">
    <property type="entry name" value="Molybdate ABC transporter ATP-binding protein ModF"/>
    <property type="match status" value="1"/>
</dbReference>
<dbReference type="InterPro" id="IPR050334">
    <property type="entry name" value="Molybdenum_import_ModC"/>
</dbReference>
<name>A0A5J4RD60_9ZZZZ</name>
<dbReference type="SMART" id="SM00382">
    <property type="entry name" value="AAA"/>
    <property type="match status" value="2"/>
</dbReference>
<reference evidence="5" key="1">
    <citation type="submission" date="2019-03" db="EMBL/GenBank/DDBJ databases">
        <title>Single cell metagenomics reveals metabolic interactions within the superorganism composed of flagellate Streblomastix strix and complex community of Bacteroidetes bacteria on its surface.</title>
        <authorList>
            <person name="Treitli S.C."/>
            <person name="Kolisko M."/>
            <person name="Husnik F."/>
            <person name="Keeling P."/>
            <person name="Hampl V."/>
        </authorList>
    </citation>
    <scope>NUCLEOTIDE SEQUENCE</scope>
    <source>
        <strain evidence="5">STM</strain>
    </source>
</reference>
<dbReference type="Pfam" id="PF00005">
    <property type="entry name" value="ABC_tran"/>
    <property type="match status" value="2"/>
</dbReference>
<evidence type="ECO:0000256" key="1">
    <source>
        <dbReference type="ARBA" id="ARBA00022741"/>
    </source>
</evidence>
<feature type="domain" description="ABC transporter" evidence="3">
    <location>
        <begin position="270"/>
        <end position="488"/>
    </location>
</feature>
<organism evidence="5">
    <name type="scientific">termite gut metagenome</name>
    <dbReference type="NCBI Taxonomy" id="433724"/>
    <lineage>
        <taxon>unclassified sequences</taxon>
        <taxon>metagenomes</taxon>
        <taxon>organismal metagenomes</taxon>
    </lineage>
</organism>
<evidence type="ECO:0000313" key="4">
    <source>
        <dbReference type="EMBL" id="KAA6331419.1"/>
    </source>
</evidence>